<evidence type="ECO:0000313" key="2">
    <source>
        <dbReference type="EMBL" id="SEC21797.1"/>
    </source>
</evidence>
<dbReference type="AlphaFoldDB" id="A0A1H4QQI6"/>
<evidence type="ECO:0000256" key="1">
    <source>
        <dbReference type="ARBA" id="ARBA00022679"/>
    </source>
</evidence>
<keyword evidence="1 2" id="KW-0808">Transferase</keyword>
<reference evidence="2 3" key="1">
    <citation type="submission" date="2016-10" db="EMBL/GenBank/DDBJ databases">
        <authorList>
            <person name="de Groot N.N."/>
        </authorList>
    </citation>
    <scope>NUCLEOTIDE SEQUENCE [LARGE SCALE GENOMIC DNA]</scope>
    <source>
        <strain evidence="2 3">GAS522</strain>
    </source>
</reference>
<dbReference type="PANTHER" id="PTHR46401">
    <property type="entry name" value="GLYCOSYLTRANSFERASE WBBK-RELATED"/>
    <property type="match status" value="1"/>
</dbReference>
<dbReference type="OrthoDB" id="9790710at2"/>
<dbReference type="PANTHER" id="PTHR46401:SF2">
    <property type="entry name" value="GLYCOSYLTRANSFERASE WBBK-RELATED"/>
    <property type="match status" value="1"/>
</dbReference>
<dbReference type="GO" id="GO:0009103">
    <property type="term" value="P:lipopolysaccharide biosynthetic process"/>
    <property type="evidence" value="ECO:0007669"/>
    <property type="project" value="TreeGrafter"/>
</dbReference>
<accession>A0A1H4QQI6</accession>
<sequence>MKVLQINSSDVLGSRFNGFDIRGLLADEGITSHHLVWNKLSKDPASSHLFPIPLSRQATAVLNRVESALSIHARLQLQSFTLPLHRRFREANLVHYHIVHDGYFSLSALPWLSRLKPTIWTVHDPWVMTGHCIYPVGCERWRIGCGACPRLDLPFLMHRDRTAQDFQWKRNILRRMDVDLVVASDSMRLMTEQSPIAQGKSVHVVPFGINLQKFKPGDAAAARKRLGVSPHRVVISVRAFPMSPFKGFDYFIDALRQLDAIGVPLAIITTHSKGHLNEFIGKHQVIELGWVNDENVMLDTYHAADMFVMPSPTEAFGMMAIEAMACGKPVIVFDGTSLPEVTDAPRVGVAVPNRNVDALADAIRMLALNKDERTRRGLAGRALAEQLYDERVFARRLAELYQSVALARKDSSEQRP</sequence>
<dbReference type="Gene3D" id="3.40.50.2000">
    <property type="entry name" value="Glycogen Phosphorylase B"/>
    <property type="match status" value="2"/>
</dbReference>
<proteinExistence type="predicted"/>
<dbReference type="RefSeq" id="WP_074816099.1">
    <property type="nucleotide sequence ID" value="NZ_FNTI01000001.1"/>
</dbReference>
<protein>
    <submittedName>
        <fullName evidence="2">Glycosyltransferase involved in cell wall bisynthesis</fullName>
    </submittedName>
</protein>
<dbReference type="Pfam" id="PF13692">
    <property type="entry name" value="Glyco_trans_1_4"/>
    <property type="match status" value="1"/>
</dbReference>
<dbReference type="Proteomes" id="UP000183208">
    <property type="component" value="Unassembled WGS sequence"/>
</dbReference>
<dbReference type="SUPFAM" id="SSF53756">
    <property type="entry name" value="UDP-Glycosyltransferase/glycogen phosphorylase"/>
    <property type="match status" value="1"/>
</dbReference>
<organism evidence="2 3">
    <name type="scientific">Bradyrhizobium lablabi</name>
    <dbReference type="NCBI Taxonomy" id="722472"/>
    <lineage>
        <taxon>Bacteria</taxon>
        <taxon>Pseudomonadati</taxon>
        <taxon>Pseudomonadota</taxon>
        <taxon>Alphaproteobacteria</taxon>
        <taxon>Hyphomicrobiales</taxon>
        <taxon>Nitrobacteraceae</taxon>
        <taxon>Bradyrhizobium</taxon>
    </lineage>
</organism>
<gene>
    <name evidence="2" type="ORF">SAMN05444171_0911</name>
</gene>
<evidence type="ECO:0000313" key="3">
    <source>
        <dbReference type="Proteomes" id="UP000183208"/>
    </source>
</evidence>
<dbReference type="EMBL" id="FNTI01000001">
    <property type="protein sequence ID" value="SEC21797.1"/>
    <property type="molecule type" value="Genomic_DNA"/>
</dbReference>
<name>A0A1H4QQI6_9BRAD</name>
<dbReference type="GO" id="GO:0016757">
    <property type="term" value="F:glycosyltransferase activity"/>
    <property type="evidence" value="ECO:0007669"/>
    <property type="project" value="TreeGrafter"/>
</dbReference>